<dbReference type="CDD" id="cd00371">
    <property type="entry name" value="HMA"/>
    <property type="match status" value="1"/>
</dbReference>
<protein>
    <recommendedName>
        <fullName evidence="1">HMA domain-containing protein</fullName>
    </recommendedName>
</protein>
<evidence type="ECO:0000313" key="3">
    <source>
        <dbReference type="Proteomes" id="UP000284219"/>
    </source>
</evidence>
<evidence type="ECO:0000313" key="2">
    <source>
        <dbReference type="EMBL" id="RKD25072.1"/>
    </source>
</evidence>
<evidence type="ECO:0000259" key="1">
    <source>
        <dbReference type="PROSITE" id="PS50846"/>
    </source>
</evidence>
<reference evidence="2 3" key="1">
    <citation type="submission" date="2016-08" db="EMBL/GenBank/DDBJ databases">
        <title>Novel Firmicute Genomes.</title>
        <authorList>
            <person name="Poppleton D.I."/>
            <person name="Gribaldo S."/>
        </authorList>
    </citation>
    <scope>NUCLEOTIDE SEQUENCE [LARGE SCALE GENOMIC DNA]</scope>
    <source>
        <strain evidence="2 3">RAOx-1</strain>
    </source>
</reference>
<feature type="domain" description="HMA" evidence="1">
    <location>
        <begin position="2"/>
        <end position="68"/>
    </location>
</feature>
<sequence length="72" mass="7994">MKIKKLSIQGMHEQKDVELIKGALLDVWGVRQVEINLPQAEAKVSYNDAAASAIDIEQAVIDQGYALDREEV</sequence>
<accession>A0A419SM60</accession>
<dbReference type="GO" id="GO:0046872">
    <property type="term" value="F:metal ion binding"/>
    <property type="evidence" value="ECO:0007669"/>
    <property type="project" value="InterPro"/>
</dbReference>
<proteinExistence type="predicted"/>
<comment type="caution">
    <text evidence="2">The sequence shown here is derived from an EMBL/GenBank/DDBJ whole genome shotgun (WGS) entry which is preliminary data.</text>
</comment>
<dbReference type="OrthoDB" id="2884671at2"/>
<dbReference type="Gene3D" id="3.30.70.100">
    <property type="match status" value="1"/>
</dbReference>
<name>A0A419SM60_9BACL</name>
<dbReference type="InterPro" id="IPR006121">
    <property type="entry name" value="HMA_dom"/>
</dbReference>
<dbReference type="AlphaFoldDB" id="A0A419SM60"/>
<dbReference type="InterPro" id="IPR036163">
    <property type="entry name" value="HMA_dom_sf"/>
</dbReference>
<organism evidence="2 3">
    <name type="scientific">Ammoniphilus oxalaticus</name>
    <dbReference type="NCBI Taxonomy" id="66863"/>
    <lineage>
        <taxon>Bacteria</taxon>
        <taxon>Bacillati</taxon>
        <taxon>Bacillota</taxon>
        <taxon>Bacilli</taxon>
        <taxon>Bacillales</taxon>
        <taxon>Paenibacillaceae</taxon>
        <taxon>Aneurinibacillus group</taxon>
        <taxon>Ammoniphilus</taxon>
    </lineage>
</organism>
<dbReference type="SUPFAM" id="SSF55008">
    <property type="entry name" value="HMA, heavy metal-associated domain"/>
    <property type="match status" value="1"/>
</dbReference>
<dbReference type="RefSeq" id="WP_120188891.1">
    <property type="nucleotide sequence ID" value="NZ_MCHY01000007.1"/>
</dbReference>
<dbReference type="EMBL" id="MCHY01000007">
    <property type="protein sequence ID" value="RKD25072.1"/>
    <property type="molecule type" value="Genomic_DNA"/>
</dbReference>
<dbReference type="Proteomes" id="UP000284219">
    <property type="component" value="Unassembled WGS sequence"/>
</dbReference>
<gene>
    <name evidence="2" type="ORF">BEP19_04420</name>
</gene>
<keyword evidence="3" id="KW-1185">Reference proteome</keyword>
<dbReference type="PROSITE" id="PS50846">
    <property type="entry name" value="HMA_2"/>
    <property type="match status" value="1"/>
</dbReference>